<comment type="similarity">
    <text evidence="2 17">Belongs to the complex I 75 kDa subunit family.</text>
</comment>
<dbReference type="FunFam" id="3.10.20.740:FF:000001">
    <property type="entry name" value="NADH-quinone oxidoreductase subunit G"/>
    <property type="match status" value="1"/>
</dbReference>
<evidence type="ECO:0000256" key="14">
    <source>
        <dbReference type="ARBA" id="ARBA00032783"/>
    </source>
</evidence>
<dbReference type="InterPro" id="IPR036010">
    <property type="entry name" value="2Fe-2S_ferredoxin-like_sf"/>
</dbReference>
<dbReference type="PROSITE" id="PS51669">
    <property type="entry name" value="4FE4S_MOW_BIS_MGD"/>
    <property type="match status" value="1"/>
</dbReference>
<evidence type="ECO:0000313" key="21">
    <source>
        <dbReference type="EMBL" id="PZQ14027.1"/>
    </source>
</evidence>
<dbReference type="GO" id="GO:0016020">
    <property type="term" value="C:membrane"/>
    <property type="evidence" value="ECO:0007669"/>
    <property type="project" value="InterPro"/>
</dbReference>
<proteinExistence type="inferred from homology"/>
<evidence type="ECO:0000256" key="4">
    <source>
        <dbReference type="ARBA" id="ARBA00022485"/>
    </source>
</evidence>
<dbReference type="InterPro" id="IPR050123">
    <property type="entry name" value="Prok_molybdopt-oxidoreductase"/>
</dbReference>
<dbReference type="EMBL" id="QFPO01000008">
    <property type="protein sequence ID" value="PZQ14027.1"/>
    <property type="molecule type" value="Genomic_DNA"/>
</dbReference>
<evidence type="ECO:0000256" key="7">
    <source>
        <dbReference type="ARBA" id="ARBA00022723"/>
    </source>
</evidence>
<feature type="domain" description="2Fe-2S ferredoxin-type" evidence="18">
    <location>
        <begin position="13"/>
        <end position="95"/>
    </location>
</feature>
<comment type="cofactor">
    <cofactor evidence="15">
        <name>[2Fe-2S] cluster</name>
        <dbReference type="ChEBI" id="CHEBI:190135"/>
    </cofactor>
</comment>
<feature type="domain" description="4Fe-4S Mo/W bis-MGD-type" evidence="19">
    <location>
        <begin position="232"/>
        <end position="288"/>
    </location>
</feature>
<dbReference type="InterPro" id="IPR009010">
    <property type="entry name" value="Asp_de-COase-like_dom_sf"/>
</dbReference>
<dbReference type="InterPro" id="IPR006963">
    <property type="entry name" value="Mopterin_OxRdtase_4Fe-4S_dom"/>
</dbReference>
<dbReference type="InterPro" id="IPR019574">
    <property type="entry name" value="NADH_UbQ_OxRdtase_Gsu_4Fe4S-bd"/>
</dbReference>
<dbReference type="PROSITE" id="PS00642">
    <property type="entry name" value="COMPLEX1_75K_2"/>
    <property type="match status" value="1"/>
</dbReference>
<dbReference type="InterPro" id="IPR054351">
    <property type="entry name" value="NADH_UbQ_OxRdtase_ferredoxin"/>
</dbReference>
<dbReference type="GO" id="GO:0016651">
    <property type="term" value="F:oxidoreductase activity, acting on NAD(P)H"/>
    <property type="evidence" value="ECO:0007669"/>
    <property type="project" value="InterPro"/>
</dbReference>
<evidence type="ECO:0000256" key="13">
    <source>
        <dbReference type="ARBA" id="ARBA00031577"/>
    </source>
</evidence>
<comment type="catalytic activity">
    <reaction evidence="16">
        <text>a quinone + NADH + 5 H(+)(in) = a quinol + NAD(+) + 4 H(+)(out)</text>
        <dbReference type="Rhea" id="RHEA:57888"/>
        <dbReference type="ChEBI" id="CHEBI:15378"/>
        <dbReference type="ChEBI" id="CHEBI:24646"/>
        <dbReference type="ChEBI" id="CHEBI:57540"/>
        <dbReference type="ChEBI" id="CHEBI:57945"/>
        <dbReference type="ChEBI" id="CHEBI:132124"/>
    </reaction>
</comment>
<dbReference type="NCBIfam" id="TIGR01973">
    <property type="entry name" value="NuoG"/>
    <property type="match status" value="1"/>
</dbReference>
<evidence type="ECO:0000259" key="18">
    <source>
        <dbReference type="PROSITE" id="PS51085"/>
    </source>
</evidence>
<dbReference type="PROSITE" id="PS00641">
    <property type="entry name" value="COMPLEX1_75K_1"/>
    <property type="match status" value="1"/>
</dbReference>
<dbReference type="GO" id="GO:0008137">
    <property type="term" value="F:NADH dehydrogenase (ubiquinone) activity"/>
    <property type="evidence" value="ECO:0007669"/>
    <property type="project" value="InterPro"/>
</dbReference>
<organism evidence="21 22">
    <name type="scientific">Rhodanobacter denitrificans</name>
    <dbReference type="NCBI Taxonomy" id="666685"/>
    <lineage>
        <taxon>Bacteria</taxon>
        <taxon>Pseudomonadati</taxon>
        <taxon>Pseudomonadota</taxon>
        <taxon>Gammaproteobacteria</taxon>
        <taxon>Lysobacterales</taxon>
        <taxon>Rhodanobacteraceae</taxon>
        <taxon>Rhodanobacter</taxon>
    </lineage>
</organism>
<evidence type="ECO:0000256" key="2">
    <source>
        <dbReference type="ARBA" id="ARBA00005404"/>
    </source>
</evidence>
<dbReference type="InterPro" id="IPR006656">
    <property type="entry name" value="Mopterin_OxRdtase"/>
</dbReference>
<dbReference type="Pfam" id="PF13510">
    <property type="entry name" value="Fer2_4"/>
    <property type="match status" value="1"/>
</dbReference>
<keyword evidence="5" id="KW-0001">2Fe-2S</keyword>
<keyword evidence="9" id="KW-0408">Iron</keyword>
<name>A0A2W5M2S4_9GAMM</name>
<evidence type="ECO:0000256" key="3">
    <source>
        <dbReference type="ARBA" id="ARBA00019902"/>
    </source>
</evidence>
<dbReference type="SUPFAM" id="SSF54292">
    <property type="entry name" value="2Fe-2S ferredoxin-like"/>
    <property type="match status" value="1"/>
</dbReference>
<dbReference type="Pfam" id="PF00384">
    <property type="entry name" value="Molybdopterin"/>
    <property type="match status" value="1"/>
</dbReference>
<dbReference type="Pfam" id="PF22151">
    <property type="entry name" value="Fer4_NDSU1"/>
    <property type="match status" value="1"/>
</dbReference>
<dbReference type="GO" id="GO:0048038">
    <property type="term" value="F:quinone binding"/>
    <property type="evidence" value="ECO:0007669"/>
    <property type="project" value="UniProtKB-KW"/>
</dbReference>
<dbReference type="InterPro" id="IPR001041">
    <property type="entry name" value="2Fe-2S_ferredoxin-type"/>
</dbReference>
<dbReference type="SUPFAM" id="SSF54862">
    <property type="entry name" value="4Fe-4S ferredoxins"/>
    <property type="match status" value="1"/>
</dbReference>
<feature type="domain" description="4Fe-4S His(Cys)3-ligated-type" evidence="20">
    <location>
        <begin position="95"/>
        <end position="134"/>
    </location>
</feature>
<comment type="subunit">
    <text evidence="12">Composed of 13 different subunits. Subunits NuoCD, E, F, and G constitute the peripheral sector of the complex.</text>
</comment>
<dbReference type="Proteomes" id="UP000249046">
    <property type="component" value="Unassembled WGS sequence"/>
</dbReference>
<evidence type="ECO:0000256" key="11">
    <source>
        <dbReference type="ARBA" id="ARBA00023027"/>
    </source>
</evidence>
<dbReference type="SMART" id="SM00929">
    <property type="entry name" value="NADH-G_4Fe-4S_3"/>
    <property type="match status" value="1"/>
</dbReference>
<keyword evidence="4" id="KW-0004">4Fe-4S</keyword>
<dbReference type="SUPFAM" id="SSF53706">
    <property type="entry name" value="Formate dehydrogenase/DMSO reductase, domains 1-3"/>
    <property type="match status" value="1"/>
</dbReference>
<comment type="caution">
    <text evidence="21">The sequence shown here is derived from an EMBL/GenBank/DDBJ whole genome shotgun (WGS) entry which is preliminary data.</text>
</comment>
<evidence type="ECO:0000259" key="20">
    <source>
        <dbReference type="PROSITE" id="PS51839"/>
    </source>
</evidence>
<protein>
    <recommendedName>
        <fullName evidence="3">NADH-quinone oxidoreductase subunit G</fullName>
    </recommendedName>
    <alternativeName>
        <fullName evidence="13">NADH dehydrogenase I subunit G</fullName>
    </alternativeName>
    <alternativeName>
        <fullName evidence="14">NDH-1 subunit G</fullName>
    </alternativeName>
</protein>
<evidence type="ECO:0000256" key="10">
    <source>
        <dbReference type="ARBA" id="ARBA00023014"/>
    </source>
</evidence>
<evidence type="ECO:0000259" key="19">
    <source>
        <dbReference type="PROSITE" id="PS51669"/>
    </source>
</evidence>
<dbReference type="Pfam" id="PF22117">
    <property type="entry name" value="Fer4_Nqo3"/>
    <property type="match status" value="1"/>
</dbReference>
<dbReference type="FunFam" id="3.30.70.20:FF:000002">
    <property type="entry name" value="NADH-ubiquinone oxidoreductase 75 kDa subunit"/>
    <property type="match status" value="1"/>
</dbReference>
<dbReference type="GO" id="GO:0046872">
    <property type="term" value="F:metal ion binding"/>
    <property type="evidence" value="ECO:0007669"/>
    <property type="project" value="UniProtKB-KW"/>
</dbReference>
<evidence type="ECO:0000256" key="17">
    <source>
        <dbReference type="RuleBase" id="RU004523"/>
    </source>
</evidence>
<gene>
    <name evidence="21" type="ORF">DI564_10695</name>
</gene>
<evidence type="ECO:0000256" key="1">
    <source>
        <dbReference type="ARBA" id="ARBA00001966"/>
    </source>
</evidence>
<dbReference type="Pfam" id="PF10588">
    <property type="entry name" value="NADH-G_4Fe-4S_3"/>
    <property type="match status" value="1"/>
</dbReference>
<reference evidence="21 22" key="1">
    <citation type="submission" date="2017-08" db="EMBL/GenBank/DDBJ databases">
        <title>Infants hospitalized years apart are colonized by the same room-sourced microbial strains.</title>
        <authorList>
            <person name="Brooks B."/>
            <person name="Olm M.R."/>
            <person name="Firek B.A."/>
            <person name="Baker R."/>
            <person name="Thomas B.C."/>
            <person name="Morowitz M.J."/>
            <person name="Banfield J.F."/>
        </authorList>
    </citation>
    <scope>NUCLEOTIDE SEQUENCE [LARGE SCALE GENOMIC DNA]</scope>
    <source>
        <strain evidence="21">S2_005_003_R2_42</strain>
    </source>
</reference>
<dbReference type="Gene3D" id="3.40.50.740">
    <property type="match status" value="2"/>
</dbReference>
<sequence length="779" mass="82364">MSAQPADPNLPPDHVSIEIDGRSMAVPKGSMIIAAADRAGIAIPRFCYHEKLPIAANCRMCMVEVEMGGRPMPKPQPACATPVADGMKVFTQSQRALSAQRNVMEFLLINHPLDCPICDQGGECELQDLSMGYGRSVSRFAERKRVIPDENLGPLVQTEMTRCIQCTRCVRVMSEVAGTYELGGMERGERLQIGTYVGKPLMSELSGNVIDVCPVGALTNKPFRFQARAWELIARESIAYHDALGSNLWLHTRRGEVLRTVPRDEESINECWLSDRDRYSHQGLYAADRAKKPQVKRNGAWTEVEWDDAIAVAAEALKRHAGPSLGALVHPATSNEEGHLLGRLVRGLGSRSIDHRLRQLDLSDGAAAVPFARPFAEIEQAGVVVLVGCNPRSELPLLNARLRKAVRRGAQVYVIGSLDFEATYPLAGKQILAPQALVGALLDLAKAANDGGRLPESGALADAIAGRDAGTDAAALIKRLAEAGSAAIVVGEMATLHPQASVLRAAARFVATATGAAYDEIPLGANAIGLAAHGVLPDGDGLDARAMVATPRKAYLLYGIESADDVADAAAWRALVDADSVVAFSAYASETLKQVADVILPIGLLPEIDATLVNLDGRAQTVVPGAKLPGQARPGWRVLRALGAALAVPGFDFIEIGELRAQLAPAAPRALDGRMAAVPAPADGLVRIATTAIYRGDAVLRRSPALNAHPLTRGARVALHPQDALALGIGQGGSARIGPVVLPVELTPQVPRGGAWIEAGYAETAGLPSHGAALSIARA</sequence>
<dbReference type="PROSITE" id="PS51839">
    <property type="entry name" value="4FE4S_HC3"/>
    <property type="match status" value="1"/>
</dbReference>
<dbReference type="PANTHER" id="PTHR43105">
    <property type="entry name" value="RESPIRATORY NITRATE REDUCTASE"/>
    <property type="match status" value="1"/>
</dbReference>
<dbReference type="Gene3D" id="3.30.70.20">
    <property type="match status" value="1"/>
</dbReference>
<dbReference type="CDD" id="cd00207">
    <property type="entry name" value="fer2"/>
    <property type="match status" value="1"/>
</dbReference>
<dbReference type="GO" id="GO:0051537">
    <property type="term" value="F:2 iron, 2 sulfur cluster binding"/>
    <property type="evidence" value="ECO:0007669"/>
    <property type="project" value="UniProtKB-KW"/>
</dbReference>
<dbReference type="SUPFAM" id="SSF50692">
    <property type="entry name" value="ADC-like"/>
    <property type="match status" value="1"/>
</dbReference>
<dbReference type="AlphaFoldDB" id="A0A2W5M2S4"/>
<evidence type="ECO:0000256" key="15">
    <source>
        <dbReference type="ARBA" id="ARBA00034078"/>
    </source>
</evidence>
<keyword evidence="11" id="KW-0520">NAD</keyword>
<dbReference type="Gene3D" id="3.10.20.740">
    <property type="match status" value="1"/>
</dbReference>
<dbReference type="Gene3D" id="3.40.228.10">
    <property type="entry name" value="Dimethylsulfoxide Reductase, domain 2"/>
    <property type="match status" value="1"/>
</dbReference>
<comment type="cofactor">
    <cofactor evidence="1">
        <name>[4Fe-4S] cluster</name>
        <dbReference type="ChEBI" id="CHEBI:49883"/>
    </cofactor>
</comment>
<keyword evidence="6" id="KW-0874">Quinone</keyword>
<dbReference type="InterPro" id="IPR000283">
    <property type="entry name" value="NADH_UbQ_OxRdtase_75kDa_su_CS"/>
</dbReference>
<evidence type="ECO:0000256" key="16">
    <source>
        <dbReference type="ARBA" id="ARBA00047712"/>
    </source>
</evidence>
<evidence type="ECO:0000256" key="5">
    <source>
        <dbReference type="ARBA" id="ARBA00022714"/>
    </source>
</evidence>
<keyword evidence="10" id="KW-0411">Iron-sulfur</keyword>
<dbReference type="InterPro" id="IPR010228">
    <property type="entry name" value="NADH_UbQ_OxRdtase_Gsu"/>
</dbReference>
<keyword evidence="7" id="KW-0479">Metal-binding</keyword>
<dbReference type="GO" id="GO:0042773">
    <property type="term" value="P:ATP synthesis coupled electron transport"/>
    <property type="evidence" value="ECO:0007669"/>
    <property type="project" value="InterPro"/>
</dbReference>
<evidence type="ECO:0000256" key="9">
    <source>
        <dbReference type="ARBA" id="ARBA00023004"/>
    </source>
</evidence>
<dbReference type="PANTHER" id="PTHR43105:SF13">
    <property type="entry name" value="NADH-UBIQUINONE OXIDOREDUCTASE 75 KDA SUBUNIT, MITOCHONDRIAL"/>
    <property type="match status" value="1"/>
</dbReference>
<evidence type="ECO:0000256" key="6">
    <source>
        <dbReference type="ARBA" id="ARBA00022719"/>
    </source>
</evidence>
<evidence type="ECO:0000313" key="22">
    <source>
        <dbReference type="Proteomes" id="UP000249046"/>
    </source>
</evidence>
<evidence type="ECO:0000256" key="12">
    <source>
        <dbReference type="ARBA" id="ARBA00026021"/>
    </source>
</evidence>
<evidence type="ECO:0000256" key="8">
    <source>
        <dbReference type="ARBA" id="ARBA00022967"/>
    </source>
</evidence>
<keyword evidence="8" id="KW-1278">Translocase</keyword>
<accession>A0A2W5M2S4</accession>
<dbReference type="GO" id="GO:0051539">
    <property type="term" value="F:4 iron, 4 sulfur cluster binding"/>
    <property type="evidence" value="ECO:0007669"/>
    <property type="project" value="UniProtKB-KW"/>
</dbReference>
<dbReference type="PROSITE" id="PS51085">
    <property type="entry name" value="2FE2S_FER_2"/>
    <property type="match status" value="1"/>
</dbReference>